<evidence type="ECO:0000256" key="1">
    <source>
        <dbReference type="ARBA" id="ARBA00007905"/>
    </source>
</evidence>
<evidence type="ECO:0000259" key="7">
    <source>
        <dbReference type="Pfam" id="PF00248"/>
    </source>
</evidence>
<evidence type="ECO:0000256" key="5">
    <source>
        <dbReference type="PIRSR" id="PIRSR000097-2"/>
    </source>
</evidence>
<keyword evidence="2" id="KW-0521">NADP</keyword>
<reference evidence="8" key="1">
    <citation type="submission" date="2021-03" db="EMBL/GenBank/DDBJ databases">
        <title>Antimicrobial resistance genes in bacteria isolated from Japanese honey, and their potential for conferring macrolide and lincosamide resistance in the American foulbrood pathogen Paenibacillus larvae.</title>
        <authorList>
            <person name="Okamoto M."/>
            <person name="Kumagai M."/>
            <person name="Kanamori H."/>
            <person name="Takamatsu D."/>
        </authorList>
    </citation>
    <scope>NUCLEOTIDE SEQUENCE</scope>
    <source>
        <strain evidence="8">J40TS1</strain>
    </source>
</reference>
<dbReference type="InterPro" id="IPR018170">
    <property type="entry name" value="Aldo/ket_reductase_CS"/>
</dbReference>
<dbReference type="AlphaFoldDB" id="A0A920CWN7"/>
<dbReference type="RefSeq" id="WP_213513645.1">
    <property type="nucleotide sequence ID" value="NZ_BOSE01000001.1"/>
</dbReference>
<dbReference type="SUPFAM" id="SSF51430">
    <property type="entry name" value="NAD(P)-linked oxidoreductase"/>
    <property type="match status" value="1"/>
</dbReference>
<feature type="domain" description="NADP-dependent oxidoreductase" evidence="7">
    <location>
        <begin position="17"/>
        <end position="256"/>
    </location>
</feature>
<accession>A0A920CWN7</accession>
<evidence type="ECO:0000256" key="4">
    <source>
        <dbReference type="PIRSR" id="PIRSR000097-1"/>
    </source>
</evidence>
<dbReference type="EMBL" id="BOSE01000001">
    <property type="protein sequence ID" value="GIP15440.1"/>
    <property type="molecule type" value="Genomic_DNA"/>
</dbReference>
<feature type="binding site" evidence="5">
    <location>
        <position position="107"/>
    </location>
    <ligand>
        <name>substrate</name>
    </ligand>
</feature>
<dbReference type="Gene3D" id="3.20.20.100">
    <property type="entry name" value="NADP-dependent oxidoreductase domain"/>
    <property type="match status" value="1"/>
</dbReference>
<comment type="caution">
    <text evidence="8">The sequence shown here is derived from an EMBL/GenBank/DDBJ whole genome shotgun (WGS) entry which is preliminary data.</text>
</comment>
<feature type="site" description="Lowers pKa of active site Tyr" evidence="6">
    <location>
        <position position="74"/>
    </location>
</feature>
<dbReference type="FunFam" id="3.20.20.100:FF:000015">
    <property type="entry name" value="Oxidoreductase, aldo/keto reductase family"/>
    <property type="match status" value="1"/>
</dbReference>
<dbReference type="PIRSF" id="PIRSF000097">
    <property type="entry name" value="AKR"/>
    <property type="match status" value="1"/>
</dbReference>
<evidence type="ECO:0000313" key="9">
    <source>
        <dbReference type="Proteomes" id="UP000683139"/>
    </source>
</evidence>
<gene>
    <name evidence="8" type="ORF">J40TS1_10820</name>
</gene>
<name>A0A920CWN7_9BACL</name>
<protein>
    <submittedName>
        <fullName evidence="8">Glyoxal reductase</fullName>
    </submittedName>
</protein>
<organism evidence="8 9">
    <name type="scientific">Paenibacillus montaniterrae</name>
    <dbReference type="NCBI Taxonomy" id="429341"/>
    <lineage>
        <taxon>Bacteria</taxon>
        <taxon>Bacillati</taxon>
        <taxon>Bacillota</taxon>
        <taxon>Bacilli</taxon>
        <taxon>Bacillales</taxon>
        <taxon>Paenibacillaceae</taxon>
        <taxon>Paenibacillus</taxon>
    </lineage>
</organism>
<keyword evidence="9" id="KW-1185">Reference proteome</keyword>
<dbReference type="InterPro" id="IPR036812">
    <property type="entry name" value="NAD(P)_OxRdtase_dom_sf"/>
</dbReference>
<evidence type="ECO:0000313" key="8">
    <source>
        <dbReference type="EMBL" id="GIP15440.1"/>
    </source>
</evidence>
<dbReference type="InterPro" id="IPR023210">
    <property type="entry name" value="NADP_OxRdtase_dom"/>
</dbReference>
<evidence type="ECO:0000256" key="6">
    <source>
        <dbReference type="PIRSR" id="PIRSR000097-3"/>
    </source>
</evidence>
<dbReference type="PRINTS" id="PR00069">
    <property type="entry name" value="ALDKETRDTASE"/>
</dbReference>
<comment type="similarity">
    <text evidence="1">Belongs to the aldo/keto reductase family.</text>
</comment>
<dbReference type="GO" id="GO:0016616">
    <property type="term" value="F:oxidoreductase activity, acting on the CH-OH group of donors, NAD or NADP as acceptor"/>
    <property type="evidence" value="ECO:0007669"/>
    <property type="project" value="UniProtKB-ARBA"/>
</dbReference>
<dbReference type="InterPro" id="IPR020471">
    <property type="entry name" value="AKR"/>
</dbReference>
<keyword evidence="3" id="KW-0560">Oxidoreductase</keyword>
<dbReference type="PANTHER" id="PTHR43827:SF3">
    <property type="entry name" value="NADP-DEPENDENT OXIDOREDUCTASE DOMAIN-CONTAINING PROTEIN"/>
    <property type="match status" value="1"/>
</dbReference>
<sequence>MTQFVTLNNGVSMPMLGLGVWKVSDDEAERIVREAIEKGYRAIDTAAAYGNEEGVGRGIAQSGVKREDIFVTTKIWNSNQGYEQTLAAFDESRRKLDMDVVDLLLIHWPVKGKYVDTWRALEEIYSKGQVRAIGVSNFQTHHLDDIAASSSLTPAVNQVEYHPLLTQEPLRAYCEQKGIRMTAWSPLMQGNLDLLVLKEIAEKHGKSPAQVVLRWDIQNGVITIPKTTTSSRLIENSQIFDFELSAEEMKQISALNRNQRFGSDPDNFNF</sequence>
<proteinExistence type="inferred from homology"/>
<dbReference type="PROSITE" id="PS00063">
    <property type="entry name" value="ALDOKETO_REDUCTASE_3"/>
    <property type="match status" value="1"/>
</dbReference>
<dbReference type="Pfam" id="PF00248">
    <property type="entry name" value="Aldo_ket_red"/>
    <property type="match status" value="1"/>
</dbReference>
<evidence type="ECO:0000256" key="3">
    <source>
        <dbReference type="ARBA" id="ARBA00023002"/>
    </source>
</evidence>
<feature type="active site" description="Proton donor" evidence="4">
    <location>
        <position position="49"/>
    </location>
</feature>
<dbReference type="PROSITE" id="PS00062">
    <property type="entry name" value="ALDOKETO_REDUCTASE_2"/>
    <property type="match status" value="1"/>
</dbReference>
<evidence type="ECO:0000256" key="2">
    <source>
        <dbReference type="ARBA" id="ARBA00022857"/>
    </source>
</evidence>
<dbReference type="PROSITE" id="PS00798">
    <property type="entry name" value="ALDOKETO_REDUCTASE_1"/>
    <property type="match status" value="1"/>
</dbReference>
<dbReference type="Proteomes" id="UP000683139">
    <property type="component" value="Unassembled WGS sequence"/>
</dbReference>
<dbReference type="PANTHER" id="PTHR43827">
    <property type="entry name" value="2,5-DIKETO-D-GLUCONIC ACID REDUCTASE"/>
    <property type="match status" value="1"/>
</dbReference>